<name>A0AAD7RL26_9TELE</name>
<comment type="caution">
    <text evidence="1">The sequence shown here is derived from an EMBL/GenBank/DDBJ whole genome shotgun (WGS) entry which is preliminary data.</text>
</comment>
<accession>A0AAD7RL26</accession>
<keyword evidence="2" id="KW-1185">Reference proteome</keyword>
<organism evidence="1 2">
    <name type="scientific">Aldrovandia affinis</name>
    <dbReference type="NCBI Taxonomy" id="143900"/>
    <lineage>
        <taxon>Eukaryota</taxon>
        <taxon>Metazoa</taxon>
        <taxon>Chordata</taxon>
        <taxon>Craniata</taxon>
        <taxon>Vertebrata</taxon>
        <taxon>Euteleostomi</taxon>
        <taxon>Actinopterygii</taxon>
        <taxon>Neopterygii</taxon>
        <taxon>Teleostei</taxon>
        <taxon>Notacanthiformes</taxon>
        <taxon>Halosauridae</taxon>
        <taxon>Aldrovandia</taxon>
    </lineage>
</organism>
<evidence type="ECO:0000313" key="2">
    <source>
        <dbReference type="Proteomes" id="UP001221898"/>
    </source>
</evidence>
<dbReference type="Proteomes" id="UP001221898">
    <property type="component" value="Unassembled WGS sequence"/>
</dbReference>
<gene>
    <name evidence="1" type="ORF">AAFF_G00177390</name>
</gene>
<proteinExistence type="predicted"/>
<evidence type="ECO:0000313" key="1">
    <source>
        <dbReference type="EMBL" id="KAJ8386050.1"/>
    </source>
</evidence>
<dbReference type="AlphaFoldDB" id="A0AAD7RL26"/>
<sequence length="67" mass="7834">MHPTRTDWLKTHATRQKTEKAGIHIQEALDKVMASCVGWEQNTTVVVWEHVKHAERQENQKDDKKQA</sequence>
<dbReference type="EMBL" id="JAINUG010000236">
    <property type="protein sequence ID" value="KAJ8386050.1"/>
    <property type="molecule type" value="Genomic_DNA"/>
</dbReference>
<reference evidence="1" key="1">
    <citation type="journal article" date="2023" name="Science">
        <title>Genome structures resolve the early diversification of teleost fishes.</title>
        <authorList>
            <person name="Parey E."/>
            <person name="Louis A."/>
            <person name="Montfort J."/>
            <person name="Bouchez O."/>
            <person name="Roques C."/>
            <person name="Iampietro C."/>
            <person name="Lluch J."/>
            <person name="Castinel A."/>
            <person name="Donnadieu C."/>
            <person name="Desvignes T."/>
            <person name="Floi Bucao C."/>
            <person name="Jouanno E."/>
            <person name="Wen M."/>
            <person name="Mejri S."/>
            <person name="Dirks R."/>
            <person name="Jansen H."/>
            <person name="Henkel C."/>
            <person name="Chen W.J."/>
            <person name="Zahm M."/>
            <person name="Cabau C."/>
            <person name="Klopp C."/>
            <person name="Thompson A.W."/>
            <person name="Robinson-Rechavi M."/>
            <person name="Braasch I."/>
            <person name="Lecointre G."/>
            <person name="Bobe J."/>
            <person name="Postlethwait J.H."/>
            <person name="Berthelot C."/>
            <person name="Roest Crollius H."/>
            <person name="Guiguen Y."/>
        </authorList>
    </citation>
    <scope>NUCLEOTIDE SEQUENCE</scope>
    <source>
        <strain evidence="1">NC1722</strain>
    </source>
</reference>
<protein>
    <submittedName>
        <fullName evidence="1">Uncharacterized protein</fullName>
    </submittedName>
</protein>